<dbReference type="RefSeq" id="WP_015084224.1">
    <property type="nucleotide sequence ID" value="NC_019552.1"/>
</dbReference>
<dbReference type="SUPFAM" id="SSF64376">
    <property type="entry name" value="YlxR-like"/>
    <property type="match status" value="1"/>
</dbReference>
<dbReference type="InterPro" id="IPR037465">
    <property type="entry name" value="YlxR"/>
</dbReference>
<dbReference type="GeneID" id="93248654"/>
<dbReference type="InterPro" id="IPR035931">
    <property type="entry name" value="YlxR-like_sf"/>
</dbReference>
<proteinExistence type="predicted"/>
<dbReference type="InterPro" id="IPR007393">
    <property type="entry name" value="YlxR_dom"/>
</dbReference>
<dbReference type="AlphaFoldDB" id="A0AAI8FD90"/>
<organism evidence="2 3">
    <name type="scientific">Mesomycoplasma hyorhinis SK76</name>
    <dbReference type="NCBI Taxonomy" id="1118964"/>
    <lineage>
        <taxon>Bacteria</taxon>
        <taxon>Bacillati</taxon>
        <taxon>Mycoplasmatota</taxon>
        <taxon>Mycoplasmoidales</taxon>
        <taxon>Metamycoplasmataceae</taxon>
        <taxon>Mesomycoplasma</taxon>
    </lineage>
</organism>
<gene>
    <name evidence="2" type="ORF">MOS_555</name>
</gene>
<dbReference type="Gene3D" id="3.30.1230.10">
    <property type="entry name" value="YlxR-like"/>
    <property type="match status" value="1"/>
</dbReference>
<dbReference type="PANTHER" id="PTHR34215:SF1">
    <property type="entry name" value="YLXR DOMAIN-CONTAINING PROTEIN"/>
    <property type="match status" value="1"/>
</dbReference>
<dbReference type="KEGG" id="mhs:MOS_555"/>
<dbReference type="PANTHER" id="PTHR34215">
    <property type="entry name" value="BLL0784 PROTEIN"/>
    <property type="match status" value="1"/>
</dbReference>
<protein>
    <recommendedName>
        <fullName evidence="1">YlxR domain-containing protein</fullName>
    </recommendedName>
</protein>
<feature type="domain" description="YlxR" evidence="1">
    <location>
        <begin position="6"/>
        <end position="82"/>
    </location>
</feature>
<evidence type="ECO:0000313" key="2">
    <source>
        <dbReference type="EMBL" id="AFX74467.1"/>
    </source>
</evidence>
<accession>A0AAI8FD90</accession>
<dbReference type="Proteomes" id="UP000009399">
    <property type="component" value="Chromosome"/>
</dbReference>
<evidence type="ECO:0000259" key="1">
    <source>
        <dbReference type="Pfam" id="PF04296"/>
    </source>
</evidence>
<dbReference type="EMBL" id="CP003914">
    <property type="protein sequence ID" value="AFX74467.1"/>
    <property type="molecule type" value="Genomic_DNA"/>
</dbReference>
<name>A0AAI8FD90_MESHY</name>
<dbReference type="Pfam" id="PF04296">
    <property type="entry name" value="YlxR"/>
    <property type="match status" value="1"/>
</dbReference>
<evidence type="ECO:0000313" key="3">
    <source>
        <dbReference type="Proteomes" id="UP000009399"/>
    </source>
</evidence>
<sequence>MKIYKRRCIIAREQFPVNELIRFVMTQNKEIKIDFLNTKTRIPGRGAYVENKEEKIRQVLEKKLLNRAFKTNINKEVYQKLSAQMELEWQKKKKENQI</sequence>
<reference evidence="2 3" key="1">
    <citation type="journal article" date="2013" name="Genome Announc.">
        <title>Complete Genome Sequence of Mycoplasma hyorhinis Strain SK76.</title>
        <authorList>
            <person name="Goodison S."/>
            <person name="Urquidi V."/>
            <person name="Kumar D."/>
            <person name="Reyes L."/>
            <person name="Rosser C.J."/>
        </authorList>
    </citation>
    <scope>NUCLEOTIDE SEQUENCE [LARGE SCALE GENOMIC DNA]</scope>
    <source>
        <strain evidence="2 3">SK76</strain>
    </source>
</reference>